<feature type="compositionally biased region" description="Polar residues" evidence="1">
    <location>
        <begin position="81"/>
        <end position="90"/>
    </location>
</feature>
<proteinExistence type="predicted"/>
<accession>A0A1I7WKF7</accession>
<evidence type="ECO:0000256" key="1">
    <source>
        <dbReference type="SAM" id="MobiDB-lite"/>
    </source>
</evidence>
<sequence>MIGVEIGRLLCDIVLIQNVKRMFFNFYLKFNISADLSQTEKTNAVDTKYLIPPRPPSSRASTRYLRSSRERSSSMKKKSETQQVNRSPSSIGKKVLLVESKTRI</sequence>
<evidence type="ECO:0000313" key="3">
    <source>
        <dbReference type="WBParaSite" id="Hba_05518"/>
    </source>
</evidence>
<dbReference type="Proteomes" id="UP000095283">
    <property type="component" value="Unplaced"/>
</dbReference>
<evidence type="ECO:0000313" key="2">
    <source>
        <dbReference type="Proteomes" id="UP000095283"/>
    </source>
</evidence>
<name>A0A1I7WKF7_HETBA</name>
<organism evidence="2 3">
    <name type="scientific">Heterorhabditis bacteriophora</name>
    <name type="common">Entomopathogenic nematode worm</name>
    <dbReference type="NCBI Taxonomy" id="37862"/>
    <lineage>
        <taxon>Eukaryota</taxon>
        <taxon>Metazoa</taxon>
        <taxon>Ecdysozoa</taxon>
        <taxon>Nematoda</taxon>
        <taxon>Chromadorea</taxon>
        <taxon>Rhabditida</taxon>
        <taxon>Rhabditina</taxon>
        <taxon>Rhabditomorpha</taxon>
        <taxon>Strongyloidea</taxon>
        <taxon>Heterorhabditidae</taxon>
        <taxon>Heterorhabditis</taxon>
    </lineage>
</organism>
<dbReference type="AlphaFoldDB" id="A0A1I7WKF7"/>
<dbReference type="WBParaSite" id="Hba_05518">
    <property type="protein sequence ID" value="Hba_05518"/>
    <property type="gene ID" value="Hba_05518"/>
</dbReference>
<feature type="region of interest" description="Disordered" evidence="1">
    <location>
        <begin position="45"/>
        <end position="104"/>
    </location>
</feature>
<feature type="compositionally biased region" description="Basic and acidic residues" evidence="1">
    <location>
        <begin position="67"/>
        <end position="80"/>
    </location>
</feature>
<reference evidence="3" key="1">
    <citation type="submission" date="2016-11" db="UniProtKB">
        <authorList>
            <consortium name="WormBaseParasite"/>
        </authorList>
    </citation>
    <scope>IDENTIFICATION</scope>
</reference>
<protein>
    <submittedName>
        <fullName evidence="3">Uncharacterized protein</fullName>
    </submittedName>
</protein>
<keyword evidence="2" id="KW-1185">Reference proteome</keyword>